<gene>
    <name evidence="1" type="ORF">LCGC14_2442790</name>
</gene>
<proteinExistence type="predicted"/>
<reference evidence="1" key="1">
    <citation type="journal article" date="2015" name="Nature">
        <title>Complex archaea that bridge the gap between prokaryotes and eukaryotes.</title>
        <authorList>
            <person name="Spang A."/>
            <person name="Saw J.H."/>
            <person name="Jorgensen S.L."/>
            <person name="Zaremba-Niedzwiedzka K."/>
            <person name="Martijn J."/>
            <person name="Lind A.E."/>
            <person name="van Eijk R."/>
            <person name="Schleper C."/>
            <person name="Guy L."/>
            <person name="Ettema T.J."/>
        </authorList>
    </citation>
    <scope>NUCLEOTIDE SEQUENCE</scope>
</reference>
<sequence length="79" mass="9149">LRDWHRAPTGTNTYMIPQRLQELWPRLTPSAQEILTKVAELLVEGHSGTLELHCNKGGVRVLREGKWKEYRPGQDFLPK</sequence>
<feature type="non-terminal residue" evidence="1">
    <location>
        <position position="1"/>
    </location>
</feature>
<protein>
    <submittedName>
        <fullName evidence="1">Uncharacterized protein</fullName>
    </submittedName>
</protein>
<comment type="caution">
    <text evidence="1">The sequence shown here is derived from an EMBL/GenBank/DDBJ whole genome shotgun (WGS) entry which is preliminary data.</text>
</comment>
<dbReference type="AlphaFoldDB" id="A0A0F9BIP4"/>
<organism evidence="1">
    <name type="scientific">marine sediment metagenome</name>
    <dbReference type="NCBI Taxonomy" id="412755"/>
    <lineage>
        <taxon>unclassified sequences</taxon>
        <taxon>metagenomes</taxon>
        <taxon>ecological metagenomes</taxon>
    </lineage>
</organism>
<evidence type="ECO:0000313" key="1">
    <source>
        <dbReference type="EMBL" id="KKL21700.1"/>
    </source>
</evidence>
<accession>A0A0F9BIP4</accession>
<dbReference type="EMBL" id="LAZR01037629">
    <property type="protein sequence ID" value="KKL21700.1"/>
    <property type="molecule type" value="Genomic_DNA"/>
</dbReference>
<name>A0A0F9BIP4_9ZZZZ</name>